<gene>
    <name evidence="10" type="ORF">BDV98DRAFT_542195</name>
</gene>
<evidence type="ECO:0000256" key="1">
    <source>
        <dbReference type="ARBA" id="ARBA00004123"/>
    </source>
</evidence>
<name>A0A5C3R4R5_9AGAR</name>
<dbReference type="GO" id="GO:0005658">
    <property type="term" value="C:alpha DNA polymerase:primase complex"/>
    <property type="evidence" value="ECO:0007669"/>
    <property type="project" value="TreeGrafter"/>
</dbReference>
<comment type="function">
    <text evidence="6">Accessory subunit of the DNA polymerase alpha complex (also known as the alpha DNA polymerase-primase complex) which plays an essential role in the initiation of DNA synthesis.</text>
</comment>
<dbReference type="Pfam" id="PF22062">
    <property type="entry name" value="OB_DPOA2"/>
    <property type="match status" value="1"/>
</dbReference>
<dbReference type="PANTHER" id="PTHR23061:SF12">
    <property type="entry name" value="DNA POLYMERASE ALPHA SUBUNIT B"/>
    <property type="match status" value="1"/>
</dbReference>
<evidence type="ECO:0000256" key="6">
    <source>
        <dbReference type="PIRNR" id="PIRNR018300"/>
    </source>
</evidence>
<evidence type="ECO:0000313" key="11">
    <source>
        <dbReference type="Proteomes" id="UP000305067"/>
    </source>
</evidence>
<evidence type="ECO:0000256" key="2">
    <source>
        <dbReference type="ARBA" id="ARBA00007299"/>
    </source>
</evidence>
<dbReference type="Proteomes" id="UP000305067">
    <property type="component" value="Unassembled WGS sequence"/>
</dbReference>
<keyword evidence="5 6" id="KW-0539">Nucleus</keyword>
<protein>
    <recommendedName>
        <fullName evidence="3 6">DNA polymerase alpha subunit B</fullName>
    </recommendedName>
</protein>
<dbReference type="InterPro" id="IPR016722">
    <property type="entry name" value="DNA_pol_alpha_bsu"/>
</dbReference>
<dbReference type="OrthoDB" id="336885at2759"/>
<comment type="similarity">
    <text evidence="2 6">Belongs to the DNA polymerase alpha subunit B family.</text>
</comment>
<evidence type="ECO:0000256" key="4">
    <source>
        <dbReference type="ARBA" id="ARBA00022705"/>
    </source>
</evidence>
<keyword evidence="11" id="KW-1185">Reference proteome</keyword>
<dbReference type="STRING" id="1884261.A0A5C3R4R5"/>
<dbReference type="Pfam" id="PF04042">
    <property type="entry name" value="DNA_pol_E_B"/>
    <property type="match status" value="1"/>
</dbReference>
<feature type="region of interest" description="Disordered" evidence="7">
    <location>
        <begin position="80"/>
        <end position="106"/>
    </location>
</feature>
<comment type="subcellular location">
    <subcellularLocation>
        <location evidence="1 6">Nucleus</location>
    </subcellularLocation>
</comment>
<dbReference type="GO" id="GO:0006270">
    <property type="term" value="P:DNA replication initiation"/>
    <property type="evidence" value="ECO:0007669"/>
    <property type="project" value="TreeGrafter"/>
</dbReference>
<evidence type="ECO:0000256" key="5">
    <source>
        <dbReference type="ARBA" id="ARBA00023242"/>
    </source>
</evidence>
<dbReference type="AlphaFoldDB" id="A0A5C3R4R5"/>
<feature type="domain" description="DNA polymerase alpha subunit B OB" evidence="9">
    <location>
        <begin position="187"/>
        <end position="304"/>
    </location>
</feature>
<keyword evidence="4 6" id="KW-0235">DNA replication</keyword>
<organism evidence="10 11">
    <name type="scientific">Pterulicium gracile</name>
    <dbReference type="NCBI Taxonomy" id="1884261"/>
    <lineage>
        <taxon>Eukaryota</taxon>
        <taxon>Fungi</taxon>
        <taxon>Dikarya</taxon>
        <taxon>Basidiomycota</taxon>
        <taxon>Agaricomycotina</taxon>
        <taxon>Agaricomycetes</taxon>
        <taxon>Agaricomycetidae</taxon>
        <taxon>Agaricales</taxon>
        <taxon>Pleurotineae</taxon>
        <taxon>Pterulaceae</taxon>
        <taxon>Pterulicium</taxon>
    </lineage>
</organism>
<dbReference type="InterPro" id="IPR054300">
    <property type="entry name" value="OB_DPOA2"/>
</dbReference>
<dbReference type="InterPro" id="IPR007185">
    <property type="entry name" value="DNA_pol_a/d/e_bsu"/>
</dbReference>
<accession>A0A5C3R4R5</accession>
<dbReference type="EMBL" id="ML178816">
    <property type="protein sequence ID" value="TFL05924.1"/>
    <property type="molecule type" value="Genomic_DNA"/>
</dbReference>
<dbReference type="PIRSF" id="PIRSF018300">
    <property type="entry name" value="DNA_pol_alph_2"/>
    <property type="match status" value="1"/>
</dbReference>
<sequence>MSIAHNNREAIVEQFNLSSPEDDKVISECQEVCRVYNITPINLFYKWEALQFNASSKAAVSPHFNMDAVGALKAQMQRELAATSSMKKQARGGPPQRFGPGAQRPRQTLTGMANKAVSGAASSGGLKGLSAVKQESGASAGGQAAVQFVDLTPKDASRESGSSWIGVWTKLRVDRYMFESLNERGNALDGMLDELALVIKEHYNLDDISDPSLSTEGTVTTVGRIAEDWESASTSDLKLLPATMVIEPSRGTGSGVRVPLRFADDVRVRGAPKGAGGIGVFPGAVVGLRGKNGGGDWFLVEEMLAMPPLKPPVKSSIPSAAPSMAIACGPYTAAADLDFKPWKNLLSRLIAERPKVVLLIGPFIDLNHGQMRDGNIDKSLDEMFEDIFLNPIVREFLATCSDSTVLLLPSVLDAISSYAVFPQAPFELGAHHPRIHLLANPSTFSLNGTTIAASSVDVLFHLGKQEHFFEIPEASDEAPPSGDEVKSDPTARRCRHLLQQRSFYPIYPVPPEVSNHVNLDLTHRRALKTDDSAGVAREIFITPSQLWQFCKMVDSTLFINPGQVMKGSYALGQLGQTLDFELKKLD</sequence>
<evidence type="ECO:0000256" key="3">
    <source>
        <dbReference type="ARBA" id="ARBA00018596"/>
    </source>
</evidence>
<evidence type="ECO:0000313" key="10">
    <source>
        <dbReference type="EMBL" id="TFL05924.1"/>
    </source>
</evidence>
<dbReference type="PANTHER" id="PTHR23061">
    <property type="entry name" value="DNA POLYMERASE 2 ALPHA 70 KDA SUBUNIT"/>
    <property type="match status" value="1"/>
</dbReference>
<evidence type="ECO:0000259" key="9">
    <source>
        <dbReference type="Pfam" id="PF22062"/>
    </source>
</evidence>
<reference evidence="10 11" key="1">
    <citation type="journal article" date="2019" name="Nat. Ecol. Evol.">
        <title>Megaphylogeny resolves global patterns of mushroom evolution.</title>
        <authorList>
            <person name="Varga T."/>
            <person name="Krizsan K."/>
            <person name="Foldi C."/>
            <person name="Dima B."/>
            <person name="Sanchez-Garcia M."/>
            <person name="Sanchez-Ramirez S."/>
            <person name="Szollosi G.J."/>
            <person name="Szarkandi J.G."/>
            <person name="Papp V."/>
            <person name="Albert L."/>
            <person name="Andreopoulos W."/>
            <person name="Angelini C."/>
            <person name="Antonin V."/>
            <person name="Barry K.W."/>
            <person name="Bougher N.L."/>
            <person name="Buchanan P."/>
            <person name="Buyck B."/>
            <person name="Bense V."/>
            <person name="Catcheside P."/>
            <person name="Chovatia M."/>
            <person name="Cooper J."/>
            <person name="Damon W."/>
            <person name="Desjardin D."/>
            <person name="Finy P."/>
            <person name="Geml J."/>
            <person name="Haridas S."/>
            <person name="Hughes K."/>
            <person name="Justo A."/>
            <person name="Karasinski D."/>
            <person name="Kautmanova I."/>
            <person name="Kiss B."/>
            <person name="Kocsube S."/>
            <person name="Kotiranta H."/>
            <person name="LaButti K.M."/>
            <person name="Lechner B.E."/>
            <person name="Liimatainen K."/>
            <person name="Lipzen A."/>
            <person name="Lukacs Z."/>
            <person name="Mihaltcheva S."/>
            <person name="Morgado L.N."/>
            <person name="Niskanen T."/>
            <person name="Noordeloos M.E."/>
            <person name="Ohm R.A."/>
            <person name="Ortiz-Santana B."/>
            <person name="Ovrebo C."/>
            <person name="Racz N."/>
            <person name="Riley R."/>
            <person name="Savchenko A."/>
            <person name="Shiryaev A."/>
            <person name="Soop K."/>
            <person name="Spirin V."/>
            <person name="Szebenyi C."/>
            <person name="Tomsovsky M."/>
            <person name="Tulloss R.E."/>
            <person name="Uehling J."/>
            <person name="Grigoriev I.V."/>
            <person name="Vagvolgyi C."/>
            <person name="Papp T."/>
            <person name="Martin F.M."/>
            <person name="Miettinen O."/>
            <person name="Hibbett D.S."/>
            <person name="Nagy L.G."/>
        </authorList>
    </citation>
    <scope>NUCLEOTIDE SEQUENCE [LARGE SCALE GENOMIC DNA]</scope>
    <source>
        <strain evidence="10 11">CBS 309.79</strain>
    </source>
</reference>
<evidence type="ECO:0000259" key="8">
    <source>
        <dbReference type="Pfam" id="PF04042"/>
    </source>
</evidence>
<dbReference type="GO" id="GO:0003677">
    <property type="term" value="F:DNA binding"/>
    <property type="evidence" value="ECO:0007669"/>
    <property type="project" value="InterPro"/>
</dbReference>
<feature type="domain" description="DNA polymerase alpha/delta/epsilon subunit B" evidence="8">
    <location>
        <begin position="325"/>
        <end position="514"/>
    </location>
</feature>
<evidence type="ECO:0000256" key="7">
    <source>
        <dbReference type="SAM" id="MobiDB-lite"/>
    </source>
</evidence>
<dbReference type="Gene3D" id="3.60.21.60">
    <property type="match status" value="2"/>
</dbReference>
<proteinExistence type="inferred from homology"/>